<dbReference type="InterPro" id="IPR006439">
    <property type="entry name" value="HAD-SF_hydro_IA"/>
</dbReference>
<gene>
    <name evidence="6" type="ORF">SAMN05660464_3671</name>
</gene>
<dbReference type="Gene3D" id="3.40.50.1000">
    <property type="entry name" value="HAD superfamily/HAD-like"/>
    <property type="match status" value="1"/>
</dbReference>
<dbReference type="OrthoDB" id="4102947at2"/>
<evidence type="ECO:0000313" key="6">
    <source>
        <dbReference type="EMBL" id="SFP60985.1"/>
    </source>
</evidence>
<accession>A0A1I5RR43</accession>
<evidence type="ECO:0000256" key="5">
    <source>
        <dbReference type="ARBA" id="ARBA00023277"/>
    </source>
</evidence>
<dbReference type="SUPFAM" id="SSF56784">
    <property type="entry name" value="HAD-like"/>
    <property type="match status" value="1"/>
</dbReference>
<dbReference type="InterPro" id="IPR051600">
    <property type="entry name" value="Beta-PGM-like"/>
</dbReference>
<dbReference type="PANTHER" id="PTHR46193:SF18">
    <property type="entry name" value="HEXITOL PHOSPHATASE B"/>
    <property type="match status" value="1"/>
</dbReference>
<keyword evidence="5" id="KW-0119">Carbohydrate metabolism</keyword>
<dbReference type="EMBL" id="FOWQ01000006">
    <property type="protein sequence ID" value="SFP60985.1"/>
    <property type="molecule type" value="Genomic_DNA"/>
</dbReference>
<dbReference type="InterPro" id="IPR023214">
    <property type="entry name" value="HAD_sf"/>
</dbReference>
<dbReference type="InterPro" id="IPR036412">
    <property type="entry name" value="HAD-like_sf"/>
</dbReference>
<dbReference type="AlphaFoldDB" id="A0A1I5RR43"/>
<keyword evidence="4" id="KW-0460">Magnesium</keyword>
<evidence type="ECO:0000256" key="3">
    <source>
        <dbReference type="ARBA" id="ARBA00022723"/>
    </source>
</evidence>
<dbReference type="Gene3D" id="1.10.150.240">
    <property type="entry name" value="Putative phosphatase, domain 2"/>
    <property type="match status" value="1"/>
</dbReference>
<dbReference type="SFLD" id="SFLDS00003">
    <property type="entry name" value="Haloacid_Dehalogenase"/>
    <property type="match status" value="1"/>
</dbReference>
<evidence type="ECO:0000256" key="1">
    <source>
        <dbReference type="ARBA" id="ARBA00001946"/>
    </source>
</evidence>
<dbReference type="Pfam" id="PF00702">
    <property type="entry name" value="Hydrolase"/>
    <property type="match status" value="1"/>
</dbReference>
<evidence type="ECO:0000256" key="4">
    <source>
        <dbReference type="ARBA" id="ARBA00022842"/>
    </source>
</evidence>
<proteinExistence type="inferred from homology"/>
<comment type="similarity">
    <text evidence="2">Belongs to the HAD-like hydrolase superfamily. CbbY/CbbZ/Gph/YieH family.</text>
</comment>
<protein>
    <submittedName>
        <fullName evidence="6">Haloacid dehalogenase superfamily, subfamily IA, variant 3 with third motif having DD or ED</fullName>
    </submittedName>
</protein>
<dbReference type="SFLD" id="SFLDG01129">
    <property type="entry name" value="C1.5:_HAD__Beta-PGM__Phosphata"/>
    <property type="match status" value="1"/>
</dbReference>
<comment type="cofactor">
    <cofactor evidence="1">
        <name>Mg(2+)</name>
        <dbReference type="ChEBI" id="CHEBI:18420"/>
    </cofactor>
</comment>
<evidence type="ECO:0000313" key="7">
    <source>
        <dbReference type="Proteomes" id="UP000198857"/>
    </source>
</evidence>
<dbReference type="Proteomes" id="UP000198857">
    <property type="component" value="Unassembled WGS sequence"/>
</dbReference>
<name>A0A1I5RR43_9ACTN</name>
<dbReference type="RefSeq" id="WP_091112345.1">
    <property type="nucleotide sequence ID" value="NZ_FOWQ01000006.1"/>
</dbReference>
<dbReference type="PANTHER" id="PTHR46193">
    <property type="entry name" value="6-PHOSPHOGLUCONATE PHOSPHATASE"/>
    <property type="match status" value="1"/>
</dbReference>
<reference evidence="7" key="1">
    <citation type="submission" date="2016-10" db="EMBL/GenBank/DDBJ databases">
        <authorList>
            <person name="Varghese N."/>
            <person name="Submissions S."/>
        </authorList>
    </citation>
    <scope>NUCLEOTIDE SEQUENCE [LARGE SCALE GENOMIC DNA]</scope>
    <source>
        <strain evidence="7">DSM 44208</strain>
    </source>
</reference>
<keyword evidence="7" id="KW-1185">Reference proteome</keyword>
<sequence>MSAGWLHPLDPAAVTTLLCDADGTLFPSEEPAYAASADVTNRFLAGLGAGRTYAPDELQRMTNGKNFRAAAGDLATAHGRELTRADLEDWVVEEKDVVTAHLRTVLRPDPAVRGPLERLSGRFALAAVTSSASSRLAACLEVTGLAPLFDPGRRFSAEDSLTEPTSKPDPAVYAYAGATLGVGPAEAVAVEDSLNGARSAVAAGYPTIGILQFVPDADRRERAEALREIGVAAVVGSWADAEDLLC</sequence>
<evidence type="ECO:0000256" key="2">
    <source>
        <dbReference type="ARBA" id="ARBA00006171"/>
    </source>
</evidence>
<dbReference type="STRING" id="1523247.SAMN05660464_3671"/>
<organism evidence="6 7">
    <name type="scientific">Geodermatophilus dictyosporus</name>
    <dbReference type="NCBI Taxonomy" id="1523247"/>
    <lineage>
        <taxon>Bacteria</taxon>
        <taxon>Bacillati</taxon>
        <taxon>Actinomycetota</taxon>
        <taxon>Actinomycetes</taxon>
        <taxon>Geodermatophilales</taxon>
        <taxon>Geodermatophilaceae</taxon>
        <taxon>Geodermatophilus</taxon>
    </lineage>
</organism>
<dbReference type="NCBIfam" id="TIGR01509">
    <property type="entry name" value="HAD-SF-IA-v3"/>
    <property type="match status" value="1"/>
</dbReference>
<keyword evidence="3" id="KW-0479">Metal-binding</keyword>
<dbReference type="GO" id="GO:0046872">
    <property type="term" value="F:metal ion binding"/>
    <property type="evidence" value="ECO:0007669"/>
    <property type="project" value="UniProtKB-KW"/>
</dbReference>
<dbReference type="InterPro" id="IPR023198">
    <property type="entry name" value="PGP-like_dom2"/>
</dbReference>
<dbReference type="GO" id="GO:0003824">
    <property type="term" value="F:catalytic activity"/>
    <property type="evidence" value="ECO:0007669"/>
    <property type="project" value="UniProtKB-ARBA"/>
</dbReference>